<evidence type="ECO:0000256" key="7">
    <source>
        <dbReference type="ARBA" id="ARBA00022842"/>
    </source>
</evidence>
<keyword evidence="4 10" id="KW-0808">Transferase</keyword>
<evidence type="ECO:0000256" key="5">
    <source>
        <dbReference type="ARBA" id="ARBA00022723"/>
    </source>
</evidence>
<reference evidence="13 14" key="1">
    <citation type="submission" date="2017-12" db="EMBL/GenBank/DDBJ databases">
        <title>Genome sequence of the active heterotrophic nitrifier-denitrifier, Cupriavidus pauculus UM1.</title>
        <authorList>
            <person name="Putonti C."/>
            <person name="Castignetti D."/>
        </authorList>
    </citation>
    <scope>NUCLEOTIDE SEQUENCE [LARGE SCALE GENOMIC DNA]</scope>
    <source>
        <strain evidence="13 14">UM1</strain>
    </source>
</reference>
<comment type="cofactor">
    <cofactor evidence="11">
        <name>Mg(2+)</name>
        <dbReference type="ChEBI" id="CHEBI:18420"/>
    </cofactor>
    <cofactor evidence="11">
        <name>Mn(2+)</name>
        <dbReference type="ChEBI" id="CHEBI:29035"/>
    </cofactor>
    <text evidence="11">Magnesium. Can also use manganese.</text>
</comment>
<dbReference type="InterPro" id="IPR024932">
    <property type="entry name" value="ApbE"/>
</dbReference>
<evidence type="ECO:0000256" key="9">
    <source>
        <dbReference type="ARBA" id="ARBA00048540"/>
    </source>
</evidence>
<dbReference type="Gene3D" id="3.10.520.10">
    <property type="entry name" value="ApbE-like domains"/>
    <property type="match status" value="1"/>
</dbReference>
<dbReference type="GO" id="GO:0016740">
    <property type="term" value="F:transferase activity"/>
    <property type="evidence" value="ECO:0007669"/>
    <property type="project" value="UniProtKB-UniRule"/>
</dbReference>
<name>A0A2N5C2F3_9BURK</name>
<evidence type="ECO:0000313" key="14">
    <source>
        <dbReference type="Proteomes" id="UP000234341"/>
    </source>
</evidence>
<comment type="similarity">
    <text evidence="10">Belongs to the ApbE family.</text>
</comment>
<dbReference type="PIRSF" id="PIRSF006268">
    <property type="entry name" value="ApbE"/>
    <property type="match status" value="1"/>
</dbReference>
<evidence type="ECO:0000256" key="4">
    <source>
        <dbReference type="ARBA" id="ARBA00022679"/>
    </source>
</evidence>
<evidence type="ECO:0000256" key="11">
    <source>
        <dbReference type="PIRSR" id="PIRSR006268-2"/>
    </source>
</evidence>
<gene>
    <name evidence="13" type="ORF">CYJ10_32755</name>
</gene>
<feature type="binding site" evidence="11">
    <location>
        <position position="179"/>
    </location>
    <ligand>
        <name>Mg(2+)</name>
        <dbReference type="ChEBI" id="CHEBI:18420"/>
    </ligand>
</feature>
<keyword evidence="5 10" id="KW-0479">Metal-binding</keyword>
<dbReference type="PANTHER" id="PTHR30040">
    <property type="entry name" value="THIAMINE BIOSYNTHESIS LIPOPROTEIN APBE"/>
    <property type="match status" value="1"/>
</dbReference>
<dbReference type="AlphaFoldDB" id="A0A2N5C2F3"/>
<sequence>MSAHGAARRRWVQAVPLLATALWLRPVLAGVGVAQSSRTLMGTRLDITVDGVDQRTADAAMQAAWTEMTRLADMMSRYRLGNPVHAMQLSAGLQPVPVPPEMLRVLTMGQAVSARSRGAFDMTVGALTGWRFDRAEPVVPAADEIARELRLVDYRDLLLDPTRQTAFLRRRGMRVDLGGIAKLTILQAGMAVLKAHGVEAAMINGGGDVLVSGQPQGRTGAHPGSHSHEQDWRIGVRDPMAPATLIGVLRLRGDAVVAASGDYERSFTVAGKRYHHILDPDTGMPEQRMRGVVLVARHADAVNGMGPAMMVAGQGAGQRWLGAMSGVDALTVDAAGTRWMSAGMRERLGACSGEPVCTT</sequence>
<evidence type="ECO:0000313" key="13">
    <source>
        <dbReference type="EMBL" id="PLP96393.1"/>
    </source>
</evidence>
<dbReference type="Proteomes" id="UP000234341">
    <property type="component" value="Unassembled WGS sequence"/>
</dbReference>
<keyword evidence="3 10" id="KW-0285">Flavoprotein</keyword>
<evidence type="ECO:0000256" key="3">
    <source>
        <dbReference type="ARBA" id="ARBA00022630"/>
    </source>
</evidence>
<proteinExistence type="inferred from homology"/>
<feature type="region of interest" description="Disordered" evidence="12">
    <location>
        <begin position="212"/>
        <end position="231"/>
    </location>
</feature>
<accession>A0A2N5C2F3</accession>
<comment type="caution">
    <text evidence="13">The sequence shown here is derived from an EMBL/GenBank/DDBJ whole genome shotgun (WGS) entry which is preliminary data.</text>
</comment>
<dbReference type="EMBL" id="PJRP01000029">
    <property type="protein sequence ID" value="PLP96393.1"/>
    <property type="molecule type" value="Genomic_DNA"/>
</dbReference>
<dbReference type="GO" id="GO:0046872">
    <property type="term" value="F:metal ion binding"/>
    <property type="evidence" value="ECO:0007669"/>
    <property type="project" value="UniProtKB-UniRule"/>
</dbReference>
<evidence type="ECO:0000256" key="8">
    <source>
        <dbReference type="ARBA" id="ARBA00031306"/>
    </source>
</evidence>
<keyword evidence="6 10" id="KW-0274">FAD</keyword>
<dbReference type="PANTHER" id="PTHR30040:SF2">
    <property type="entry name" value="FAD:PROTEIN FMN TRANSFERASE"/>
    <property type="match status" value="1"/>
</dbReference>
<keyword evidence="7 10" id="KW-0460">Magnesium</keyword>
<dbReference type="InterPro" id="IPR003374">
    <property type="entry name" value="ApbE-like_sf"/>
</dbReference>
<evidence type="ECO:0000256" key="2">
    <source>
        <dbReference type="ARBA" id="ARBA00016337"/>
    </source>
</evidence>
<comment type="catalytic activity">
    <reaction evidence="9 10">
        <text>L-threonyl-[protein] + FAD = FMN-L-threonyl-[protein] + AMP + H(+)</text>
        <dbReference type="Rhea" id="RHEA:36847"/>
        <dbReference type="Rhea" id="RHEA-COMP:11060"/>
        <dbReference type="Rhea" id="RHEA-COMP:11061"/>
        <dbReference type="ChEBI" id="CHEBI:15378"/>
        <dbReference type="ChEBI" id="CHEBI:30013"/>
        <dbReference type="ChEBI" id="CHEBI:57692"/>
        <dbReference type="ChEBI" id="CHEBI:74257"/>
        <dbReference type="ChEBI" id="CHEBI:456215"/>
        <dbReference type="EC" id="2.7.1.180"/>
    </reaction>
</comment>
<evidence type="ECO:0000256" key="10">
    <source>
        <dbReference type="PIRNR" id="PIRNR006268"/>
    </source>
</evidence>
<organism evidence="13 14">
    <name type="scientific">Cupriavidus pauculus</name>
    <dbReference type="NCBI Taxonomy" id="82633"/>
    <lineage>
        <taxon>Bacteria</taxon>
        <taxon>Pseudomonadati</taxon>
        <taxon>Pseudomonadota</taxon>
        <taxon>Betaproteobacteria</taxon>
        <taxon>Burkholderiales</taxon>
        <taxon>Burkholderiaceae</taxon>
        <taxon>Cupriavidus</taxon>
    </lineage>
</organism>
<dbReference type="OrthoDB" id="9778595at2"/>
<evidence type="ECO:0000256" key="12">
    <source>
        <dbReference type="SAM" id="MobiDB-lite"/>
    </source>
</evidence>
<evidence type="ECO:0000256" key="1">
    <source>
        <dbReference type="ARBA" id="ARBA00011955"/>
    </source>
</evidence>
<protein>
    <recommendedName>
        <fullName evidence="2 10">FAD:protein FMN transferase</fullName>
        <ecNumber evidence="1 10">2.7.1.180</ecNumber>
    </recommendedName>
    <alternativeName>
        <fullName evidence="8 10">Flavin transferase</fullName>
    </alternativeName>
</protein>
<dbReference type="Pfam" id="PF02424">
    <property type="entry name" value="ApbE"/>
    <property type="match status" value="1"/>
</dbReference>
<evidence type="ECO:0000256" key="6">
    <source>
        <dbReference type="ARBA" id="ARBA00022827"/>
    </source>
</evidence>
<dbReference type="EC" id="2.7.1.180" evidence="1 10"/>
<dbReference type="SUPFAM" id="SSF143631">
    <property type="entry name" value="ApbE-like"/>
    <property type="match status" value="1"/>
</dbReference>